<dbReference type="STRING" id="1480694.DC28_09955"/>
<dbReference type="InterPro" id="IPR011249">
    <property type="entry name" value="Metalloenz_LuxS/M16"/>
</dbReference>
<dbReference type="InterPro" id="IPR011765">
    <property type="entry name" value="Pept_M16_N"/>
</dbReference>
<dbReference type="Proteomes" id="UP000029692">
    <property type="component" value="Unassembled WGS sequence"/>
</dbReference>
<keyword evidence="7" id="KW-0482">Metalloprotease</keyword>
<accession>A0A098QV30</accession>
<feature type="domain" description="Peptidase M16 C-terminal" evidence="10">
    <location>
        <begin position="710"/>
        <end position="879"/>
    </location>
</feature>
<keyword evidence="5" id="KW-0378">Hydrolase</keyword>
<dbReference type="RefSeq" id="WP_037548035.1">
    <property type="nucleotide sequence ID" value="NZ_JNUP01000065.1"/>
</dbReference>
<dbReference type="InterPro" id="IPR007863">
    <property type="entry name" value="Peptidase_M16_C"/>
</dbReference>
<reference evidence="11 12" key="1">
    <citation type="submission" date="2014-05" db="EMBL/GenBank/DDBJ databases">
        <title>De novo Genome Sequence of Spirocheata sp.</title>
        <authorList>
            <person name="Shivani Y."/>
            <person name="Subhash Y."/>
            <person name="Tushar L."/>
            <person name="Sasikala C."/>
            <person name="Ramana C.V."/>
        </authorList>
    </citation>
    <scope>NUCLEOTIDE SEQUENCE [LARGE SCALE GENOMIC DNA]</scope>
    <source>
        <strain evidence="11 12">JC230</strain>
    </source>
</reference>
<comment type="similarity">
    <text evidence="2 8">Belongs to the peptidase M16 family.</text>
</comment>
<evidence type="ECO:0000259" key="10">
    <source>
        <dbReference type="Pfam" id="PF05193"/>
    </source>
</evidence>
<evidence type="ECO:0000256" key="1">
    <source>
        <dbReference type="ARBA" id="ARBA00001947"/>
    </source>
</evidence>
<evidence type="ECO:0008006" key="13">
    <source>
        <dbReference type="Google" id="ProtNLM"/>
    </source>
</evidence>
<evidence type="ECO:0000256" key="6">
    <source>
        <dbReference type="ARBA" id="ARBA00022833"/>
    </source>
</evidence>
<evidence type="ECO:0000256" key="8">
    <source>
        <dbReference type="RuleBase" id="RU004447"/>
    </source>
</evidence>
<dbReference type="GO" id="GO:0046872">
    <property type="term" value="F:metal ion binding"/>
    <property type="evidence" value="ECO:0007669"/>
    <property type="project" value="UniProtKB-KW"/>
</dbReference>
<name>A0A098QV30_9SPIO</name>
<dbReference type="eggNOG" id="COG0612">
    <property type="taxonomic scope" value="Bacteria"/>
</dbReference>
<evidence type="ECO:0000313" key="12">
    <source>
        <dbReference type="Proteomes" id="UP000029692"/>
    </source>
</evidence>
<keyword evidence="12" id="KW-1185">Reference proteome</keyword>
<comment type="cofactor">
    <cofactor evidence="1">
        <name>Zn(2+)</name>
        <dbReference type="ChEBI" id="CHEBI:29105"/>
    </cofactor>
</comment>
<dbReference type="Pfam" id="PF00675">
    <property type="entry name" value="Peptidase_M16"/>
    <property type="match status" value="1"/>
</dbReference>
<protein>
    <recommendedName>
        <fullName evidence="13">Peptidase M16</fullName>
    </recommendedName>
</protein>
<evidence type="ECO:0000256" key="3">
    <source>
        <dbReference type="ARBA" id="ARBA00022670"/>
    </source>
</evidence>
<evidence type="ECO:0000256" key="2">
    <source>
        <dbReference type="ARBA" id="ARBA00007261"/>
    </source>
</evidence>
<dbReference type="PROSITE" id="PS00143">
    <property type="entry name" value="INSULINASE"/>
    <property type="match status" value="1"/>
</dbReference>
<dbReference type="GO" id="GO:0004222">
    <property type="term" value="F:metalloendopeptidase activity"/>
    <property type="evidence" value="ECO:0007669"/>
    <property type="project" value="InterPro"/>
</dbReference>
<keyword evidence="3" id="KW-0645">Protease</keyword>
<gene>
    <name evidence="11" type="ORF">DC28_09955</name>
</gene>
<dbReference type="AlphaFoldDB" id="A0A098QV30"/>
<dbReference type="Gene3D" id="3.30.830.10">
    <property type="entry name" value="Metalloenzyme, LuxS/M16 peptidase-like"/>
    <property type="match status" value="4"/>
</dbReference>
<evidence type="ECO:0000313" key="11">
    <source>
        <dbReference type="EMBL" id="KGE71594.1"/>
    </source>
</evidence>
<dbReference type="PANTHER" id="PTHR43690">
    <property type="entry name" value="NARDILYSIN"/>
    <property type="match status" value="1"/>
</dbReference>
<dbReference type="InterPro" id="IPR050626">
    <property type="entry name" value="Peptidase_M16"/>
</dbReference>
<dbReference type="InterPro" id="IPR001431">
    <property type="entry name" value="Pept_M16_Zn_BS"/>
</dbReference>
<feature type="domain" description="Peptidase M16 N-terminal" evidence="9">
    <location>
        <begin position="58"/>
        <end position="179"/>
    </location>
</feature>
<feature type="domain" description="Peptidase M16 C-terminal" evidence="10">
    <location>
        <begin position="217"/>
        <end position="406"/>
    </location>
</feature>
<dbReference type="Pfam" id="PF05193">
    <property type="entry name" value="Peptidase_M16_C"/>
    <property type="match status" value="2"/>
</dbReference>
<keyword evidence="6" id="KW-0862">Zinc</keyword>
<dbReference type="PROSITE" id="PS51257">
    <property type="entry name" value="PROKAR_LIPOPROTEIN"/>
    <property type="match status" value="1"/>
</dbReference>
<comment type="caution">
    <text evidence="11">The sequence shown here is derived from an EMBL/GenBank/DDBJ whole genome shotgun (WGS) entry which is preliminary data.</text>
</comment>
<evidence type="ECO:0000256" key="5">
    <source>
        <dbReference type="ARBA" id="ARBA00022801"/>
    </source>
</evidence>
<sequence length="951" mass="105290">MKPLSTIITLLLGALVLLTGCVTSEQGITPPEQQTQEPAALPESAVTGVLENGLTYYLYPNEHPENRIFLQLAVDAGAVQEDESQRGIAHFVEHMAFNGTRNFSQQALVDYFESIGMAFGDGVNAFTGFQQTVYILEIPGDDPEILTTTLQVLEDWMNGLSFDPQEVEKERGVIMEEWRLGQNAQGRRADFLLPAVLENSKFARRLPIGIPEVIQGVSAEELTSFYDTWYIPTRMAVSIVGSIEPDTMEDQIITAFQDTWTEEELQAQADSPAQAWKDPVQPPYQGIKSFQWGDPEFPYDIVELYGYQKTPDTQDYPTLARQELLNSLTATALSFRLSEAARSSEPPFLGANFATQQLTRGSNLVSYLAIAQGGDLTRALSALLQETAYLELQGIDQAEFQRAKSRIQADLEAALEQAGRTESGQIVGQFTQHFLTNSPYLGPEKQLQTQLETLASISLGDFNAHASQLLSLEHYRLLLSLSEADPQVDTSQLEALVNQRADLVQTATSLETLDTLIPVPPQAGSIVNEELNQETGILTWELSNGMTVLLRPSTETPGEVLFTALSPGGLSLVSEEDYWTALLAPTLLAESGLADFSYSALETYLADKAISLQPYLGDYFEGLSGTTRNAHLEEFIQLIHLQLSQVRSEPGGIQSILSRLRTNIENRDKDPQTIFSDEINRLFADSHPRGEPLSLETLAMVEPQRALSLFQERFYNPGDFTLIFAGDLTPDQLRPLAETYLASLPPGKDRSENARDLGIRAAADEHSLLYRGIEDKGLMFIAYNQDIPLSRTQQLALEALKETASIRLRKEIREDKSASYGVSVSTGHQPVPYPDTWFTVSTGFEPSRREELFQAITEILAGLAKSGPSSEELTTVRQVLIRGLENQDVENSFWLSQMEQSVRTGSPILTPAQLTDRVQALTAQDIQTLAAEIFDQDTSFSVTLLPEQQKP</sequence>
<dbReference type="GO" id="GO:0006508">
    <property type="term" value="P:proteolysis"/>
    <property type="evidence" value="ECO:0007669"/>
    <property type="project" value="UniProtKB-KW"/>
</dbReference>
<proteinExistence type="inferred from homology"/>
<keyword evidence="4" id="KW-0479">Metal-binding</keyword>
<organism evidence="11 12">
    <name type="scientific">Spirochaeta lutea</name>
    <dbReference type="NCBI Taxonomy" id="1480694"/>
    <lineage>
        <taxon>Bacteria</taxon>
        <taxon>Pseudomonadati</taxon>
        <taxon>Spirochaetota</taxon>
        <taxon>Spirochaetia</taxon>
        <taxon>Spirochaetales</taxon>
        <taxon>Spirochaetaceae</taxon>
        <taxon>Spirochaeta</taxon>
    </lineage>
</organism>
<dbReference type="PANTHER" id="PTHR43690:SF34">
    <property type="entry name" value="ZINC PROTEASE PQQL-LIKE"/>
    <property type="match status" value="1"/>
</dbReference>
<evidence type="ECO:0000256" key="4">
    <source>
        <dbReference type="ARBA" id="ARBA00022723"/>
    </source>
</evidence>
<dbReference type="EMBL" id="JNUP01000065">
    <property type="protein sequence ID" value="KGE71594.1"/>
    <property type="molecule type" value="Genomic_DNA"/>
</dbReference>
<evidence type="ECO:0000256" key="7">
    <source>
        <dbReference type="ARBA" id="ARBA00023049"/>
    </source>
</evidence>
<dbReference type="SUPFAM" id="SSF63411">
    <property type="entry name" value="LuxS/MPP-like metallohydrolase"/>
    <property type="match status" value="4"/>
</dbReference>
<evidence type="ECO:0000259" key="9">
    <source>
        <dbReference type="Pfam" id="PF00675"/>
    </source>
</evidence>